<protein>
    <recommendedName>
        <fullName evidence="3">Right handed beta helix domain-containing protein</fullName>
    </recommendedName>
</protein>
<reference evidence="1 2" key="1">
    <citation type="submission" date="2024-04" db="EMBL/GenBank/DDBJ databases">
        <title>Tritrichomonas musculus Genome.</title>
        <authorList>
            <person name="Alves-Ferreira E."/>
            <person name="Grigg M."/>
            <person name="Lorenzi H."/>
            <person name="Galac M."/>
        </authorList>
    </citation>
    <scope>NUCLEOTIDE SEQUENCE [LARGE SCALE GENOMIC DNA]</scope>
    <source>
        <strain evidence="1 2">EAF2021</strain>
    </source>
</reference>
<accession>A0ABR2LAZ9</accession>
<organism evidence="1 2">
    <name type="scientific">Tritrichomonas musculus</name>
    <dbReference type="NCBI Taxonomy" id="1915356"/>
    <lineage>
        <taxon>Eukaryota</taxon>
        <taxon>Metamonada</taxon>
        <taxon>Parabasalia</taxon>
        <taxon>Tritrichomonadida</taxon>
        <taxon>Tritrichomonadidae</taxon>
        <taxon>Tritrichomonas</taxon>
    </lineage>
</organism>
<name>A0ABR2LAZ9_9EUKA</name>
<evidence type="ECO:0000313" key="1">
    <source>
        <dbReference type="EMBL" id="KAK8900540.1"/>
    </source>
</evidence>
<proteinExistence type="predicted"/>
<gene>
    <name evidence="1" type="ORF">M9Y10_002867</name>
</gene>
<dbReference type="Proteomes" id="UP001470230">
    <property type="component" value="Unassembled WGS sequence"/>
</dbReference>
<evidence type="ECO:0008006" key="3">
    <source>
        <dbReference type="Google" id="ProtNLM"/>
    </source>
</evidence>
<evidence type="ECO:0000313" key="2">
    <source>
        <dbReference type="Proteomes" id="UP001470230"/>
    </source>
</evidence>
<sequence>MLASAISLSSKSEYNNQNFTEPLIKKGKKNVTCIHCIFKNCKNRIGEKGGALQTVQCSTSLIYCIFIDNFATFSGSVEIQDAPIGIVNYTLIIKSSAERFGAMMLDGHEVTDIGNIYYSNFTENKAEKWIGGVRLQHNGGNIKFSNFVKNSAQSYGAIWDYGYKPAYRELDHLYILNNTASDIGAGFTSFHLLFIGTANQCVFYGNRNSNGFKGRSILVHSYSSSMNVKNCYFEGEKDTEMTTYFIESTLKDEGTNSFNSNNLTLEDIFNINNVINNV</sequence>
<keyword evidence="2" id="KW-1185">Reference proteome</keyword>
<comment type="caution">
    <text evidence="1">The sequence shown here is derived from an EMBL/GenBank/DDBJ whole genome shotgun (WGS) entry which is preliminary data.</text>
</comment>
<dbReference type="EMBL" id="JAPFFF010000001">
    <property type="protein sequence ID" value="KAK8900540.1"/>
    <property type="molecule type" value="Genomic_DNA"/>
</dbReference>